<evidence type="ECO:0000256" key="9">
    <source>
        <dbReference type="SAM" id="Phobius"/>
    </source>
</evidence>
<feature type="transmembrane region" description="Helical" evidence="9">
    <location>
        <begin position="841"/>
        <end position="860"/>
    </location>
</feature>
<organism evidence="11 12">
    <name type="scientific">Olea europaea subsp. europaea</name>
    <dbReference type="NCBI Taxonomy" id="158383"/>
    <lineage>
        <taxon>Eukaryota</taxon>
        <taxon>Viridiplantae</taxon>
        <taxon>Streptophyta</taxon>
        <taxon>Embryophyta</taxon>
        <taxon>Tracheophyta</taxon>
        <taxon>Spermatophyta</taxon>
        <taxon>Magnoliopsida</taxon>
        <taxon>eudicotyledons</taxon>
        <taxon>Gunneridae</taxon>
        <taxon>Pentapetalae</taxon>
        <taxon>asterids</taxon>
        <taxon>lamiids</taxon>
        <taxon>Lamiales</taxon>
        <taxon>Oleaceae</taxon>
        <taxon>Oleeae</taxon>
        <taxon>Olea</taxon>
    </lineage>
</organism>
<keyword evidence="12" id="KW-1185">Reference proteome</keyword>
<evidence type="ECO:0000256" key="2">
    <source>
        <dbReference type="ARBA" id="ARBA00010913"/>
    </source>
</evidence>
<proteinExistence type="inferred from homology"/>
<feature type="transmembrane region" description="Helical" evidence="9">
    <location>
        <begin position="793"/>
        <end position="812"/>
    </location>
</feature>
<comment type="subcellular location">
    <subcellularLocation>
        <location evidence="1">Mitochondrion outer membrane</location>
        <topology evidence="1">Multi-pass membrane protein</topology>
    </subcellularLocation>
    <subcellularLocation>
        <location evidence="7">Plastid</location>
        <location evidence="7">Chloroplast outer membrane</location>
    </subcellularLocation>
</comment>
<dbReference type="GO" id="GO:0009707">
    <property type="term" value="C:chloroplast outer membrane"/>
    <property type="evidence" value="ECO:0007669"/>
    <property type="project" value="UniProtKB-SubCell"/>
</dbReference>
<dbReference type="PANTHER" id="PTHR12815:SF18">
    <property type="entry name" value="SORTING AND ASSEMBLY MACHINERY COMPONENT 50 HOMOLOG"/>
    <property type="match status" value="1"/>
</dbReference>
<feature type="transmembrane region" description="Helical" evidence="9">
    <location>
        <begin position="907"/>
        <end position="927"/>
    </location>
</feature>
<comment type="caution">
    <text evidence="11">The sequence shown here is derived from an EMBL/GenBank/DDBJ whole genome shotgun (WGS) entry which is preliminary data.</text>
</comment>
<dbReference type="InterPro" id="IPR000184">
    <property type="entry name" value="Bac_surfAg_D15"/>
</dbReference>
<evidence type="ECO:0000256" key="8">
    <source>
        <dbReference type="SAM" id="MobiDB-lite"/>
    </source>
</evidence>
<dbReference type="Gramene" id="OE9A099206T1">
    <property type="protein sequence ID" value="OE9A099206C1"/>
    <property type="gene ID" value="OE9A099206"/>
</dbReference>
<dbReference type="GO" id="GO:0005741">
    <property type="term" value="C:mitochondrial outer membrane"/>
    <property type="evidence" value="ECO:0007669"/>
    <property type="project" value="UniProtKB-SubCell"/>
</dbReference>
<evidence type="ECO:0000313" key="12">
    <source>
        <dbReference type="Proteomes" id="UP000594638"/>
    </source>
</evidence>
<protein>
    <submittedName>
        <fullName evidence="11">Sorting and assembly machinery component 50 homolog B-like</fullName>
    </submittedName>
</protein>
<evidence type="ECO:0000256" key="3">
    <source>
        <dbReference type="ARBA" id="ARBA00022452"/>
    </source>
</evidence>
<keyword evidence="4 9" id="KW-0812">Transmembrane</keyword>
<dbReference type="OrthoDB" id="1724197at2759"/>
<dbReference type="Gene3D" id="3.10.20.310">
    <property type="entry name" value="membrane protein fhac"/>
    <property type="match status" value="1"/>
</dbReference>
<gene>
    <name evidence="11" type="ORF">OLEA9_A099206</name>
</gene>
<evidence type="ECO:0000259" key="10">
    <source>
        <dbReference type="Pfam" id="PF01103"/>
    </source>
</evidence>
<dbReference type="Proteomes" id="UP000594638">
    <property type="component" value="Unassembled WGS sequence"/>
</dbReference>
<dbReference type="InterPro" id="IPR039910">
    <property type="entry name" value="D15-like"/>
</dbReference>
<sequence>MPASPDFDPHLGQPGIPVPDIPTFESDNPEDFVDIAEEEADDFEEEEPEPMTPEAQIHLDPTRMEALVQRLSNERVPIRVHDFIIKGNTKTKKSLIESEVDDLLKKATTVQQLLRAAAHANAKLQRLDIFDSVSITLDTGPPELPGTANVIVEVFESTNSLKGDIGLFSKPEARSWSLEGSVKLKNLFGYGDLWDTSVAYGYGQASEVSAGFSVPKVRAFSTPLTARISLLSQDWSKFSSYKERAFGTSLVLVSSGNHNLSYDLSWCTLTDPSQMSSRTVRRQFGHGLLSALKYTFKIDQRDSPLRPTRGHAFVSTTQIGGLVPDFRSLRFIRQFFPEQEFDLRYAIPLGFYRAALNVGISSGVLLPWGSGFLNTPSQLPERFFMGGNSSPVCTLGGPTSLLGFKARRLGSTEPRRNAGENLIDESSVSSGIDFIGGDLAITAFADLSFDLPLKVFREAGIHAHAFACTGSLTKLTENAHREFSFPEFRDSFRSSAGFGMVELLSRTLLHLLDGRQWEVAALGHVGSQGRVKPVVSCLCVVCRHCLRRQRGRLCQGSPMRASWNRRPIADCPRGGNKLAGWRVLTLGRTRQHWRRQRGCYRRCWAVLELSSNQTLDVGVRIVEVFLEGVHQNGILNLAAYLEEVVPDFVNIQGAHLGSICSGRIGSRISSRQLILYFDQQWFVCGMVIAIIGCDPSNSQVVGMITRVNKGVLLARSFTYSAELTCGTASLALVDSSPARRCVARLHLSCCTTTSDAVKVLGGGPAGRGQVDVVQDHRTWLDAVHEPPAGHQTALRVVQVVVVVVLLVHVVMVVRMRAHVLLLVVVVQVALVVVVARGGCGFAIWLLAIRWGVAASLLPLAGPDRVWPGGVRRVLVLLRAKWLLRGLHWVAALVAEGPAGGVRRQLEGMLVVVVVVTLLLVNLCLLLMVMEVVGVVGVVVAHHGPIAALVVLLARMARRCRRVVAAHERAQPLAHRGGLAAGQVLLVLLVRRLVSIARRRRPVLGPLLLLLRRLVVALVAVDGLHHEQLVVVVGRVVEVVVVVARRVMVRTGLGFVVRTEGPRQGVRGRLELAHDHQLDWLGRGDDHVRRLVVVLVVRGHRVELLLVVVLLRLSAVAGGGQMLLVVVVVRLVLVQVQLGVRFFVFLSLVEESRRVLDDLSRGLARGLASRGSIPRGPGPRALPLAARLLAPTRALGQLFGCASRGARQLCDPPARRPGLVRWRRRRLEARLAELLVVAILVVRLLLCRQELAVQVQERKYLVADAVQVPEERVVLAGCGGGGGGVSRHFASSLMNLRVRAQAKDGQ</sequence>
<evidence type="ECO:0000256" key="7">
    <source>
        <dbReference type="ARBA" id="ARBA00024013"/>
    </source>
</evidence>
<name>A0A8S0QHS7_OLEEU</name>
<keyword evidence="5" id="KW-1002">Plastid outer membrane</keyword>
<accession>A0A8S0QHS7</accession>
<comment type="similarity">
    <text evidence="2">Belongs to the SAM50/omp85 family.</text>
</comment>
<evidence type="ECO:0000313" key="11">
    <source>
        <dbReference type="EMBL" id="CAA2967372.1"/>
    </source>
</evidence>
<feature type="domain" description="Bacterial surface antigen (D15)" evidence="10">
    <location>
        <begin position="186"/>
        <end position="500"/>
    </location>
</feature>
<evidence type="ECO:0000256" key="6">
    <source>
        <dbReference type="ARBA" id="ARBA00023136"/>
    </source>
</evidence>
<evidence type="ECO:0000256" key="5">
    <source>
        <dbReference type="ARBA" id="ARBA00022805"/>
    </source>
</evidence>
<feature type="compositionally biased region" description="Acidic residues" evidence="8">
    <location>
        <begin position="27"/>
        <end position="48"/>
    </location>
</feature>
<feature type="region of interest" description="Disordered" evidence="8">
    <location>
        <begin position="1"/>
        <end position="48"/>
    </location>
</feature>
<reference evidence="11 12" key="1">
    <citation type="submission" date="2019-12" db="EMBL/GenBank/DDBJ databases">
        <authorList>
            <person name="Alioto T."/>
            <person name="Alioto T."/>
            <person name="Gomez Garrido J."/>
        </authorList>
    </citation>
    <scope>NUCLEOTIDE SEQUENCE [LARGE SCALE GENOMIC DNA]</scope>
</reference>
<keyword evidence="6 9" id="KW-0472">Membrane</keyword>
<dbReference type="Gene3D" id="2.40.160.50">
    <property type="entry name" value="membrane protein fhac: a member of the omp85/tpsb transporter family"/>
    <property type="match status" value="1"/>
</dbReference>
<dbReference type="EMBL" id="CACTIH010001881">
    <property type="protein sequence ID" value="CAA2967372.1"/>
    <property type="molecule type" value="Genomic_DNA"/>
</dbReference>
<keyword evidence="9" id="KW-1133">Transmembrane helix</keyword>
<dbReference type="Pfam" id="PF01103">
    <property type="entry name" value="Omp85"/>
    <property type="match status" value="1"/>
</dbReference>
<keyword evidence="5" id="KW-0934">Plastid</keyword>
<feature type="transmembrane region" description="Helical" evidence="9">
    <location>
        <begin position="819"/>
        <end position="835"/>
    </location>
</feature>
<keyword evidence="3" id="KW-1134">Transmembrane beta strand</keyword>
<dbReference type="FunFam" id="3.10.20.310:FF:000016">
    <property type="entry name" value="Outer membrane OMP85 family protein"/>
    <property type="match status" value="1"/>
</dbReference>
<dbReference type="PANTHER" id="PTHR12815">
    <property type="entry name" value="SORTING AND ASSEMBLY MACHINERY SAMM50 PROTEIN FAMILY MEMBER"/>
    <property type="match status" value="1"/>
</dbReference>
<evidence type="ECO:0000256" key="1">
    <source>
        <dbReference type="ARBA" id="ARBA00004374"/>
    </source>
</evidence>
<feature type="transmembrane region" description="Helical" evidence="9">
    <location>
        <begin position="934"/>
        <end position="952"/>
    </location>
</feature>
<evidence type="ECO:0000256" key="4">
    <source>
        <dbReference type="ARBA" id="ARBA00022692"/>
    </source>
</evidence>